<comment type="caution">
    <text evidence="7">The sequence shown here is derived from an EMBL/GenBank/DDBJ whole genome shotgun (WGS) entry which is preliminary data.</text>
</comment>
<feature type="domain" description="RNA polymerase sigma factor 70 region 4 type 2" evidence="6">
    <location>
        <begin position="125"/>
        <end position="176"/>
    </location>
</feature>
<dbReference type="Gene3D" id="1.10.1740.10">
    <property type="match status" value="1"/>
</dbReference>
<comment type="similarity">
    <text evidence="1">Belongs to the sigma-70 factor family. ECF subfamily.</text>
</comment>
<accession>A0A644U6V0</accession>
<gene>
    <name evidence="7" type="primary">sigW_14</name>
    <name evidence="7" type="ORF">SDC9_20482</name>
</gene>
<organism evidence="7">
    <name type="scientific">bioreactor metagenome</name>
    <dbReference type="NCBI Taxonomy" id="1076179"/>
    <lineage>
        <taxon>unclassified sequences</taxon>
        <taxon>metagenomes</taxon>
        <taxon>ecological metagenomes</taxon>
    </lineage>
</organism>
<dbReference type="SUPFAM" id="SSF88659">
    <property type="entry name" value="Sigma3 and sigma4 domains of RNA polymerase sigma factors"/>
    <property type="match status" value="1"/>
</dbReference>
<evidence type="ECO:0000313" key="7">
    <source>
        <dbReference type="EMBL" id="MPL74665.1"/>
    </source>
</evidence>
<dbReference type="CDD" id="cd06171">
    <property type="entry name" value="Sigma70_r4"/>
    <property type="match status" value="1"/>
</dbReference>
<dbReference type="EMBL" id="VSSQ01000082">
    <property type="protein sequence ID" value="MPL74665.1"/>
    <property type="molecule type" value="Genomic_DNA"/>
</dbReference>
<dbReference type="InterPro" id="IPR014284">
    <property type="entry name" value="RNA_pol_sigma-70_dom"/>
</dbReference>
<keyword evidence="3" id="KW-0731">Sigma factor</keyword>
<evidence type="ECO:0000256" key="2">
    <source>
        <dbReference type="ARBA" id="ARBA00023015"/>
    </source>
</evidence>
<evidence type="ECO:0000256" key="4">
    <source>
        <dbReference type="ARBA" id="ARBA00023163"/>
    </source>
</evidence>
<dbReference type="InterPro" id="IPR013249">
    <property type="entry name" value="RNA_pol_sigma70_r4_t2"/>
</dbReference>
<dbReference type="InterPro" id="IPR013324">
    <property type="entry name" value="RNA_pol_sigma_r3/r4-like"/>
</dbReference>
<proteinExistence type="inferred from homology"/>
<feature type="domain" description="RNA polymerase sigma-70 region 2" evidence="5">
    <location>
        <begin position="33"/>
        <end position="100"/>
    </location>
</feature>
<dbReference type="GO" id="GO:0003677">
    <property type="term" value="F:DNA binding"/>
    <property type="evidence" value="ECO:0007669"/>
    <property type="project" value="InterPro"/>
</dbReference>
<protein>
    <submittedName>
        <fullName evidence="7">ECF RNA polymerase sigma factor SigW</fullName>
    </submittedName>
</protein>
<evidence type="ECO:0000256" key="1">
    <source>
        <dbReference type="ARBA" id="ARBA00010641"/>
    </source>
</evidence>
<dbReference type="InterPro" id="IPR013325">
    <property type="entry name" value="RNA_pol_sigma_r2"/>
</dbReference>
<dbReference type="SUPFAM" id="SSF88946">
    <property type="entry name" value="Sigma2 domain of RNA polymerase sigma factors"/>
    <property type="match status" value="1"/>
</dbReference>
<dbReference type="InterPro" id="IPR007627">
    <property type="entry name" value="RNA_pol_sigma70_r2"/>
</dbReference>
<dbReference type="PANTHER" id="PTHR43133">
    <property type="entry name" value="RNA POLYMERASE ECF-TYPE SIGMA FACTO"/>
    <property type="match status" value="1"/>
</dbReference>
<evidence type="ECO:0000256" key="3">
    <source>
        <dbReference type="ARBA" id="ARBA00023082"/>
    </source>
</evidence>
<dbReference type="GO" id="GO:0016987">
    <property type="term" value="F:sigma factor activity"/>
    <property type="evidence" value="ECO:0007669"/>
    <property type="project" value="UniProtKB-KW"/>
</dbReference>
<dbReference type="Pfam" id="PF04542">
    <property type="entry name" value="Sigma70_r2"/>
    <property type="match status" value="1"/>
</dbReference>
<reference evidence="7" key="1">
    <citation type="submission" date="2019-08" db="EMBL/GenBank/DDBJ databases">
        <authorList>
            <person name="Kucharzyk K."/>
            <person name="Murdoch R.W."/>
            <person name="Higgins S."/>
            <person name="Loffler F."/>
        </authorList>
    </citation>
    <scope>NUCLEOTIDE SEQUENCE</scope>
</reference>
<dbReference type="AlphaFoldDB" id="A0A644U6V0"/>
<dbReference type="NCBIfam" id="TIGR02937">
    <property type="entry name" value="sigma70-ECF"/>
    <property type="match status" value="1"/>
</dbReference>
<evidence type="ECO:0000259" key="6">
    <source>
        <dbReference type="Pfam" id="PF08281"/>
    </source>
</evidence>
<dbReference type="InterPro" id="IPR036388">
    <property type="entry name" value="WH-like_DNA-bd_sf"/>
</dbReference>
<dbReference type="PANTHER" id="PTHR43133:SF46">
    <property type="entry name" value="RNA POLYMERASE SIGMA-70 FACTOR ECF SUBFAMILY"/>
    <property type="match status" value="1"/>
</dbReference>
<dbReference type="Gene3D" id="1.10.10.10">
    <property type="entry name" value="Winged helix-like DNA-binding domain superfamily/Winged helix DNA-binding domain"/>
    <property type="match status" value="1"/>
</dbReference>
<dbReference type="InterPro" id="IPR039425">
    <property type="entry name" value="RNA_pol_sigma-70-like"/>
</dbReference>
<dbReference type="GO" id="GO:0006352">
    <property type="term" value="P:DNA-templated transcription initiation"/>
    <property type="evidence" value="ECO:0007669"/>
    <property type="project" value="InterPro"/>
</dbReference>
<dbReference type="Pfam" id="PF08281">
    <property type="entry name" value="Sigma70_r4_2"/>
    <property type="match status" value="1"/>
</dbReference>
<keyword evidence="2" id="KW-0805">Transcription regulation</keyword>
<keyword evidence="4" id="KW-0804">Transcription</keyword>
<evidence type="ECO:0000259" key="5">
    <source>
        <dbReference type="Pfam" id="PF04542"/>
    </source>
</evidence>
<sequence>MKFSNSGTTCPAPDEITLVRDCIRKDYKAQKKLFDLYKDAMYTIALRILNDQDEAHDALQESFIQVFRDIQDFRGESTLGAWIKTITVRSALKKLKSLNRTPTGNDTNIPDSEPVVWPAWINSNDLEKAILSLPDAYRVIFLLLEVEGYTHKETALMLDIPVGTSKIRLFRARQLLRKRLTDYGKDYE</sequence>
<name>A0A644U6V0_9ZZZZ</name>